<feature type="transmembrane region" description="Helical" evidence="1">
    <location>
        <begin position="6"/>
        <end position="22"/>
    </location>
</feature>
<keyword evidence="1" id="KW-1133">Transmembrane helix</keyword>
<feature type="transmembrane region" description="Helical" evidence="1">
    <location>
        <begin position="29"/>
        <end position="46"/>
    </location>
</feature>
<keyword evidence="1" id="KW-0812">Transmembrane</keyword>
<proteinExistence type="predicted"/>
<dbReference type="EMBL" id="LR797178">
    <property type="protein sequence ID" value="CAB4191577.1"/>
    <property type="molecule type" value="Genomic_DNA"/>
</dbReference>
<gene>
    <name evidence="2" type="ORF">UFOVP1229_49</name>
</gene>
<protein>
    <submittedName>
        <fullName evidence="2">Uncharacterized protein</fullName>
    </submittedName>
</protein>
<accession>A0A6J5RB42</accession>
<name>A0A6J5RB42_9CAUD</name>
<reference evidence="2" key="1">
    <citation type="submission" date="2020-05" db="EMBL/GenBank/DDBJ databases">
        <authorList>
            <person name="Chiriac C."/>
            <person name="Salcher M."/>
            <person name="Ghai R."/>
            <person name="Kavagutti S V."/>
        </authorList>
    </citation>
    <scope>NUCLEOTIDE SEQUENCE</scope>
</reference>
<organism evidence="2">
    <name type="scientific">uncultured Caudovirales phage</name>
    <dbReference type="NCBI Taxonomy" id="2100421"/>
    <lineage>
        <taxon>Viruses</taxon>
        <taxon>Duplodnaviria</taxon>
        <taxon>Heunggongvirae</taxon>
        <taxon>Uroviricota</taxon>
        <taxon>Caudoviricetes</taxon>
        <taxon>Peduoviridae</taxon>
        <taxon>Maltschvirus</taxon>
        <taxon>Maltschvirus maltsch</taxon>
    </lineage>
</organism>
<sequence length="52" mass="5706">MDFALWITAYITAAAVLTWIVWSTEIDRAWVLPIGLAAACLIASANNQNLEL</sequence>
<evidence type="ECO:0000313" key="2">
    <source>
        <dbReference type="EMBL" id="CAB4191577.1"/>
    </source>
</evidence>
<keyword evidence="1" id="KW-0472">Membrane</keyword>
<evidence type="ECO:0000256" key="1">
    <source>
        <dbReference type="SAM" id="Phobius"/>
    </source>
</evidence>